<dbReference type="InterPro" id="IPR047192">
    <property type="entry name" value="Euk_RPA1_DBD_C"/>
</dbReference>
<dbReference type="InterPro" id="IPR003871">
    <property type="entry name" value="RFA1B/D_OB_1st"/>
</dbReference>
<evidence type="ECO:0000259" key="7">
    <source>
        <dbReference type="Pfam" id="PF02721"/>
    </source>
</evidence>
<sequence length="581" mass="67779">MWKSINFATDELMSLDMILMDDQGDTIRATIWKNLIDNYQPKISEGCIYELSNFKVQEDGRYRPVKNTLKIVFMYNTNVKSVEEHMDKFQDYYFEFASKDTLLARKNIDKQCSDVMGLLTKIKPIESRTILKNTSNPRQRDIREIELLISTDHKVRVTLWGDLAHSLNEGVIGKHTVVIMTSVIVEGFQGMLSLKTTNGTRLYKDLDIPEMWKFIATVPYEENVPKLMEIDKSTQGTLEDQMFYNRRTLQEITQMRDDNPTDQDFIFTSKATIDQLDNDLWWYMSCNNCNKMCTKIASRYHCSKCNTCPEATTPRFWIRLRISDHTATTTCSIFDDEAQRMLKTSITSLLDSLNGKSEEIPKIILQLCGKTFIFRFKLSDLNLTQGKEYYLVKRTFDTNDKLEFKYIDDKTEEHKIKDKSNEKAAKAVAYVDELEDINKDDIVHKAKDINDEEHVNQSKVEEMCNDKSGCKGKESSTRKLSLATKRRRRAIILEDDSDEESTEKYNKKVKVSGSKSKKRGRRSENENDDCDFIKKKNSVEKFIKTAARLKKDYMEKRLGVMLQKNPKQRIQRRFVTKLQEG</sequence>
<dbReference type="InterPro" id="IPR013955">
    <property type="entry name" value="Rep_factor-A_C"/>
</dbReference>
<evidence type="ECO:0000256" key="5">
    <source>
        <dbReference type="ARBA" id="ARBA00023125"/>
    </source>
</evidence>
<dbReference type="GO" id="GO:0003677">
    <property type="term" value="F:DNA binding"/>
    <property type="evidence" value="ECO:0007669"/>
    <property type="project" value="UniProtKB-KW"/>
</dbReference>
<dbReference type="Pfam" id="PF16900">
    <property type="entry name" value="REPA_OB_2"/>
    <property type="match status" value="1"/>
</dbReference>
<protein>
    <submittedName>
        <fullName evidence="10">Uncharacterized protein</fullName>
    </submittedName>
</protein>
<feature type="region of interest" description="Disordered" evidence="6">
    <location>
        <begin position="502"/>
        <end position="529"/>
    </location>
</feature>
<keyword evidence="3" id="KW-0863">Zinc-finger</keyword>
<keyword evidence="4" id="KW-0862">Zinc</keyword>
<dbReference type="PANTHER" id="PTHR47165">
    <property type="entry name" value="OS03G0429900 PROTEIN"/>
    <property type="match status" value="1"/>
</dbReference>
<dbReference type="Pfam" id="PF02721">
    <property type="entry name" value="DUF223"/>
    <property type="match status" value="1"/>
</dbReference>
<evidence type="ECO:0000256" key="3">
    <source>
        <dbReference type="ARBA" id="ARBA00022771"/>
    </source>
</evidence>
<organism evidence="10 11">
    <name type="scientific">Urochloa decumbens</name>
    <dbReference type="NCBI Taxonomy" id="240449"/>
    <lineage>
        <taxon>Eukaryota</taxon>
        <taxon>Viridiplantae</taxon>
        <taxon>Streptophyta</taxon>
        <taxon>Embryophyta</taxon>
        <taxon>Tracheophyta</taxon>
        <taxon>Spermatophyta</taxon>
        <taxon>Magnoliopsida</taxon>
        <taxon>Liliopsida</taxon>
        <taxon>Poales</taxon>
        <taxon>Poaceae</taxon>
        <taxon>PACMAD clade</taxon>
        <taxon>Panicoideae</taxon>
        <taxon>Panicodae</taxon>
        <taxon>Paniceae</taxon>
        <taxon>Melinidinae</taxon>
        <taxon>Urochloa</taxon>
    </lineage>
</organism>
<dbReference type="EMBL" id="OZ075123">
    <property type="protein sequence ID" value="CAL4915044.1"/>
    <property type="molecule type" value="Genomic_DNA"/>
</dbReference>
<keyword evidence="5" id="KW-0238">DNA-binding</keyword>
<evidence type="ECO:0000313" key="10">
    <source>
        <dbReference type="EMBL" id="CAL4915044.1"/>
    </source>
</evidence>
<feature type="compositionally biased region" description="Basic residues" evidence="6">
    <location>
        <begin position="507"/>
        <end position="521"/>
    </location>
</feature>
<evidence type="ECO:0000256" key="4">
    <source>
        <dbReference type="ARBA" id="ARBA00022833"/>
    </source>
</evidence>
<feature type="domain" description="Replication protein A OB" evidence="9">
    <location>
        <begin position="111"/>
        <end position="204"/>
    </location>
</feature>
<name>A0ABC8WUY5_9POAL</name>
<gene>
    <name evidence="10" type="ORF">URODEC1_LOCUS17272</name>
</gene>
<feature type="domain" description="Replication protein A 70 kDa DNA-binding subunit B/D first OB fold" evidence="7">
    <location>
        <begin position="7"/>
        <end position="81"/>
    </location>
</feature>
<dbReference type="GO" id="GO:0008270">
    <property type="term" value="F:zinc ion binding"/>
    <property type="evidence" value="ECO:0007669"/>
    <property type="project" value="UniProtKB-KW"/>
</dbReference>
<keyword evidence="11" id="KW-1185">Reference proteome</keyword>
<dbReference type="Proteomes" id="UP001497457">
    <property type="component" value="Chromosome 13rd"/>
</dbReference>
<feature type="domain" description="Replication factor A C-terminal" evidence="8">
    <location>
        <begin position="267"/>
        <end position="378"/>
    </location>
</feature>
<reference evidence="11" key="1">
    <citation type="submission" date="2024-06" db="EMBL/GenBank/DDBJ databases">
        <authorList>
            <person name="Ryan C."/>
        </authorList>
    </citation>
    <scope>NUCLEOTIDE SEQUENCE [LARGE SCALE GENOMIC DNA]</scope>
</reference>
<evidence type="ECO:0000259" key="9">
    <source>
        <dbReference type="Pfam" id="PF16900"/>
    </source>
</evidence>
<dbReference type="AlphaFoldDB" id="A0ABC8WUY5"/>
<dbReference type="InterPro" id="IPR012340">
    <property type="entry name" value="NA-bd_OB-fold"/>
</dbReference>
<dbReference type="InterPro" id="IPR031657">
    <property type="entry name" value="REPA_OB_2"/>
</dbReference>
<dbReference type="Pfam" id="PF08646">
    <property type="entry name" value="Rep_fac-A_C"/>
    <property type="match status" value="1"/>
</dbReference>
<evidence type="ECO:0000256" key="2">
    <source>
        <dbReference type="ARBA" id="ARBA00022723"/>
    </source>
</evidence>
<dbReference type="SUPFAM" id="SSF50249">
    <property type="entry name" value="Nucleic acid-binding proteins"/>
    <property type="match status" value="3"/>
</dbReference>
<proteinExistence type="inferred from homology"/>
<accession>A0ABC8WUY5</accession>
<dbReference type="CDD" id="cd04476">
    <property type="entry name" value="RPA1_DBD_C"/>
    <property type="match status" value="1"/>
</dbReference>
<dbReference type="PANTHER" id="PTHR47165:SF4">
    <property type="entry name" value="OS03G0429900 PROTEIN"/>
    <property type="match status" value="1"/>
</dbReference>
<dbReference type="CDD" id="cd04480">
    <property type="entry name" value="RPA1_DBD_A_like"/>
    <property type="match status" value="1"/>
</dbReference>
<evidence type="ECO:0000259" key="8">
    <source>
        <dbReference type="Pfam" id="PF08646"/>
    </source>
</evidence>
<dbReference type="Gene3D" id="2.40.50.140">
    <property type="entry name" value="Nucleic acid-binding proteins"/>
    <property type="match status" value="3"/>
</dbReference>
<keyword evidence="2" id="KW-0479">Metal-binding</keyword>
<evidence type="ECO:0000313" key="11">
    <source>
        <dbReference type="Proteomes" id="UP001497457"/>
    </source>
</evidence>
<evidence type="ECO:0000256" key="1">
    <source>
        <dbReference type="ARBA" id="ARBA00005690"/>
    </source>
</evidence>
<reference evidence="10 11" key="2">
    <citation type="submission" date="2024-10" db="EMBL/GenBank/DDBJ databases">
        <authorList>
            <person name="Ryan C."/>
        </authorList>
    </citation>
    <scope>NUCLEOTIDE SEQUENCE [LARGE SCALE GENOMIC DNA]</scope>
</reference>
<comment type="similarity">
    <text evidence="1">Belongs to the replication factor A protein 1 family.</text>
</comment>
<evidence type="ECO:0000256" key="6">
    <source>
        <dbReference type="SAM" id="MobiDB-lite"/>
    </source>
</evidence>